<dbReference type="AlphaFoldDB" id="E1SKZ4"/>
<dbReference type="GeneID" id="67180414"/>
<dbReference type="EMBL" id="CP002209">
    <property type="protein sequence ID" value="ADN74388.1"/>
    <property type="molecule type" value="Genomic_DNA"/>
</dbReference>
<feature type="chain" id="PRO_5003151159" description="DUF3859 domain-containing protein" evidence="1">
    <location>
        <begin position="20"/>
        <end position="140"/>
    </location>
</feature>
<evidence type="ECO:0000256" key="1">
    <source>
        <dbReference type="SAM" id="SignalP"/>
    </source>
</evidence>
<keyword evidence="1" id="KW-0732">Signal</keyword>
<feature type="domain" description="DUF3859" evidence="2">
    <location>
        <begin position="35"/>
        <end position="131"/>
    </location>
</feature>
<organism evidence="3 4">
    <name type="scientific">Ferrimonas balearica (strain DSM 9799 / CCM 4581 / KCTC 23876 / PAT)</name>
    <dbReference type="NCBI Taxonomy" id="550540"/>
    <lineage>
        <taxon>Bacteria</taxon>
        <taxon>Pseudomonadati</taxon>
        <taxon>Pseudomonadota</taxon>
        <taxon>Gammaproteobacteria</taxon>
        <taxon>Alteromonadales</taxon>
        <taxon>Ferrimonadaceae</taxon>
        <taxon>Ferrimonas</taxon>
    </lineage>
</organism>
<dbReference type="STRING" id="550540.Fbal_0174"/>
<accession>E1SKZ4</accession>
<evidence type="ECO:0000313" key="4">
    <source>
        <dbReference type="Proteomes" id="UP000006683"/>
    </source>
</evidence>
<dbReference type="OrthoDB" id="6312831at2"/>
<dbReference type="HOGENOM" id="CLU_1667852_0_0_6"/>
<evidence type="ECO:0000259" key="2">
    <source>
        <dbReference type="Pfam" id="PF12975"/>
    </source>
</evidence>
<evidence type="ECO:0000313" key="3">
    <source>
        <dbReference type="EMBL" id="ADN74388.1"/>
    </source>
</evidence>
<feature type="signal peptide" evidence="1">
    <location>
        <begin position="1"/>
        <end position="19"/>
    </location>
</feature>
<sequence length="140" mass="15909">MPRTFVALLALLISAIASAEVVEKGLFANDNHDAPLLLASERVPAKLGTLFGFRFLPEPDWDQSRPLQVVVQHPPMPPLGHEASGWTQYLQPGQPNTVVWEFEFQEELLPGEWVIFLMQDDEPLFMERFEVILLPEAQFL</sequence>
<protein>
    <recommendedName>
        <fullName evidence="2">DUF3859 domain-containing protein</fullName>
    </recommendedName>
</protein>
<dbReference type="Gene3D" id="2.60.40.2390">
    <property type="match status" value="1"/>
</dbReference>
<keyword evidence="4" id="KW-1185">Reference proteome</keyword>
<dbReference type="KEGG" id="fbl:Fbal_0174"/>
<reference evidence="3 4" key="1">
    <citation type="journal article" date="2010" name="Stand. Genomic Sci.">
        <title>Complete genome sequence of Ferrimonas balearica type strain (PAT).</title>
        <authorList>
            <person name="Nolan M."/>
            <person name="Sikorski J."/>
            <person name="Davenport K."/>
            <person name="Lucas S."/>
            <person name="Glavina Del Rio T."/>
            <person name="Tice H."/>
            <person name="Cheng J."/>
            <person name="Goodwin L."/>
            <person name="Pitluck S."/>
            <person name="Liolios K."/>
            <person name="Ivanova N."/>
            <person name="Mavromatis K."/>
            <person name="Ovchinnikova G."/>
            <person name="Pati A."/>
            <person name="Chen A."/>
            <person name="Palaniappan K."/>
            <person name="Land M."/>
            <person name="Hauser L."/>
            <person name="Chang Y."/>
            <person name="Jeffries C."/>
            <person name="Tapia R."/>
            <person name="Brettin T."/>
            <person name="Detter J."/>
            <person name="Han C."/>
            <person name="Yasawong M."/>
            <person name="Rohde M."/>
            <person name="Tindall B."/>
            <person name="Goker M."/>
            <person name="Woyke T."/>
            <person name="Bristow J."/>
            <person name="Eisen J."/>
            <person name="Markowitz V."/>
            <person name="Hugenholtz P."/>
            <person name="Kyrpides N."/>
            <person name="Klenk H."/>
            <person name="Lapidus A."/>
        </authorList>
    </citation>
    <scope>NUCLEOTIDE SEQUENCE [LARGE SCALE GENOMIC DNA]</scope>
    <source>
        <strain evidence="4">DSM 9799 / CCM 4581 / KCTC 23876 / PAT</strain>
    </source>
</reference>
<dbReference type="RefSeq" id="WP_013343694.1">
    <property type="nucleotide sequence ID" value="NC_014541.1"/>
</dbReference>
<dbReference type="Proteomes" id="UP000006683">
    <property type="component" value="Chromosome"/>
</dbReference>
<gene>
    <name evidence="3" type="ordered locus">Fbal_0174</name>
</gene>
<dbReference type="Pfam" id="PF12975">
    <property type="entry name" value="DUF3859"/>
    <property type="match status" value="1"/>
</dbReference>
<name>E1SKZ4_FERBD</name>
<proteinExistence type="predicted"/>
<dbReference type="InterPro" id="IPR024331">
    <property type="entry name" value="DUF3859"/>
</dbReference>